<feature type="domain" description="Sporulation stage IV protein A C-terminal" evidence="1">
    <location>
        <begin position="1"/>
        <end position="51"/>
    </location>
</feature>
<dbReference type="Proteomes" id="UP000653002">
    <property type="component" value="Unassembled WGS sequence"/>
</dbReference>
<evidence type="ECO:0000313" key="2">
    <source>
        <dbReference type="EMBL" id="MBD4337186.1"/>
    </source>
</evidence>
<dbReference type="AlphaFoldDB" id="A0A8I0HA30"/>
<dbReference type="InterPro" id="IPR046840">
    <property type="entry name" value="SpoIVA_C"/>
</dbReference>
<name>A0A8I0HA30_XANCI</name>
<proteinExistence type="predicted"/>
<evidence type="ECO:0000259" key="1">
    <source>
        <dbReference type="Pfam" id="PF20439"/>
    </source>
</evidence>
<sequence>TNVFGRTLNDLMADGLSVKINEMPDEAKTKMRRTITKIVNEGKGGVLCILL</sequence>
<feature type="non-terminal residue" evidence="2">
    <location>
        <position position="1"/>
    </location>
</feature>
<comment type="caution">
    <text evidence="2">The sequence shown here is derived from an EMBL/GenBank/DDBJ whole genome shotgun (WGS) entry which is preliminary data.</text>
</comment>
<dbReference type="Pfam" id="PF20439">
    <property type="entry name" value="SpoIVA_C"/>
    <property type="match status" value="1"/>
</dbReference>
<accession>A0A8I0HA30</accession>
<reference evidence="2" key="1">
    <citation type="submission" date="2020-01" db="EMBL/GenBank/DDBJ databases">
        <authorList>
            <person name="Richard D."/>
        </authorList>
    </citation>
    <scope>NUCLEOTIDE SEQUENCE</scope>
    <source>
        <strain evidence="2">JP541</strain>
    </source>
</reference>
<evidence type="ECO:0000313" key="3">
    <source>
        <dbReference type="Proteomes" id="UP000653002"/>
    </source>
</evidence>
<organism evidence="2 3">
    <name type="scientific">Xanthomonas citri pv. citri</name>
    <dbReference type="NCBI Taxonomy" id="611301"/>
    <lineage>
        <taxon>Bacteria</taxon>
        <taxon>Pseudomonadati</taxon>
        <taxon>Pseudomonadota</taxon>
        <taxon>Gammaproteobacteria</taxon>
        <taxon>Lysobacterales</taxon>
        <taxon>Lysobacteraceae</taxon>
        <taxon>Xanthomonas</taxon>
    </lineage>
</organism>
<protein>
    <submittedName>
        <fullName evidence="2">Stage IV sporulation protein A</fullName>
    </submittedName>
</protein>
<gene>
    <name evidence="2" type="ORF">GUH15_14190</name>
</gene>
<dbReference type="EMBL" id="JAABFR010001137">
    <property type="protein sequence ID" value="MBD4337186.1"/>
    <property type="molecule type" value="Genomic_DNA"/>
</dbReference>